<dbReference type="PANTHER" id="PTHR23020">
    <property type="entry name" value="UNCHARACTERIZED NUCLEAR HORMONE RECEPTOR-RELATED"/>
    <property type="match status" value="1"/>
</dbReference>
<dbReference type="PANTHER" id="PTHR23020:SF41">
    <property type="entry name" value="AMINOGLYCOSIDE PHOSPHOTRANSFERASE DOMAIN-CONTAINING PROTEIN"/>
    <property type="match status" value="1"/>
</dbReference>
<dbReference type="EMBL" id="AZBU02000008">
    <property type="protein sequence ID" value="TKR66976.1"/>
    <property type="molecule type" value="Genomic_DNA"/>
</dbReference>
<keyword evidence="3" id="KW-1185">Reference proteome</keyword>
<dbReference type="InterPro" id="IPR011009">
    <property type="entry name" value="Kinase-like_dom_sf"/>
</dbReference>
<dbReference type="OrthoDB" id="191037at2759"/>
<dbReference type="SUPFAM" id="SSF56112">
    <property type="entry name" value="Protein kinase-like (PK-like)"/>
    <property type="match status" value="1"/>
</dbReference>
<dbReference type="AlphaFoldDB" id="A0A4U5MCX7"/>
<protein>
    <recommendedName>
        <fullName evidence="1">CHK kinase-like domain-containing protein</fullName>
    </recommendedName>
</protein>
<evidence type="ECO:0000313" key="3">
    <source>
        <dbReference type="Proteomes" id="UP000298663"/>
    </source>
</evidence>
<comment type="caution">
    <text evidence="2">The sequence shown here is derived from an EMBL/GenBank/DDBJ whole genome shotgun (WGS) entry which is preliminary data.</text>
</comment>
<dbReference type="InterPro" id="IPR052961">
    <property type="entry name" value="Oxido-Kinase-like_Enzymes"/>
</dbReference>
<evidence type="ECO:0000313" key="2">
    <source>
        <dbReference type="EMBL" id="TKR66976.1"/>
    </source>
</evidence>
<dbReference type="Proteomes" id="UP000298663">
    <property type="component" value="Unassembled WGS sequence"/>
</dbReference>
<reference evidence="2 3" key="1">
    <citation type="journal article" date="2015" name="Genome Biol.">
        <title>Comparative genomics of Steinernema reveals deeply conserved gene regulatory networks.</title>
        <authorList>
            <person name="Dillman A.R."/>
            <person name="Macchietto M."/>
            <person name="Porter C.F."/>
            <person name="Rogers A."/>
            <person name="Williams B."/>
            <person name="Antoshechkin I."/>
            <person name="Lee M.M."/>
            <person name="Goodwin Z."/>
            <person name="Lu X."/>
            <person name="Lewis E.E."/>
            <person name="Goodrich-Blair H."/>
            <person name="Stock S.P."/>
            <person name="Adams B.J."/>
            <person name="Sternberg P.W."/>
            <person name="Mortazavi A."/>
        </authorList>
    </citation>
    <scope>NUCLEOTIDE SEQUENCE [LARGE SCALE GENOMIC DNA]</scope>
    <source>
        <strain evidence="2 3">ALL</strain>
    </source>
</reference>
<dbReference type="SMART" id="SM00587">
    <property type="entry name" value="CHK"/>
    <property type="match status" value="1"/>
</dbReference>
<proteinExistence type="predicted"/>
<dbReference type="Gene3D" id="3.90.1200.10">
    <property type="match status" value="1"/>
</dbReference>
<accession>A0A4U5MCX7</accession>
<feature type="domain" description="CHK kinase-like" evidence="1">
    <location>
        <begin position="93"/>
        <end position="265"/>
    </location>
</feature>
<name>A0A4U5MCX7_STECR</name>
<evidence type="ECO:0000259" key="1">
    <source>
        <dbReference type="SMART" id="SM00587"/>
    </source>
</evidence>
<reference evidence="2 3" key="2">
    <citation type="journal article" date="2019" name="G3 (Bethesda)">
        <title>Hybrid Assembly of the Genome of the Entomopathogenic Nematode Steinernema carpocapsae Identifies the X-Chromosome.</title>
        <authorList>
            <person name="Serra L."/>
            <person name="Macchietto M."/>
            <person name="Macias-Munoz A."/>
            <person name="McGill C.J."/>
            <person name="Rodriguez I.M."/>
            <person name="Rodriguez B."/>
            <person name="Murad R."/>
            <person name="Mortazavi A."/>
        </authorList>
    </citation>
    <scope>NUCLEOTIDE SEQUENCE [LARGE SCALE GENOMIC DNA]</scope>
    <source>
        <strain evidence="2 3">ALL</strain>
    </source>
</reference>
<organism evidence="2 3">
    <name type="scientific">Steinernema carpocapsae</name>
    <name type="common">Entomopathogenic nematode</name>
    <dbReference type="NCBI Taxonomy" id="34508"/>
    <lineage>
        <taxon>Eukaryota</taxon>
        <taxon>Metazoa</taxon>
        <taxon>Ecdysozoa</taxon>
        <taxon>Nematoda</taxon>
        <taxon>Chromadorea</taxon>
        <taxon>Rhabditida</taxon>
        <taxon>Tylenchina</taxon>
        <taxon>Panagrolaimomorpha</taxon>
        <taxon>Strongyloidoidea</taxon>
        <taxon>Steinernematidae</taxon>
        <taxon>Steinernema</taxon>
    </lineage>
</organism>
<dbReference type="Pfam" id="PF07914">
    <property type="entry name" value="DUF1679"/>
    <property type="match status" value="1"/>
</dbReference>
<dbReference type="InterPro" id="IPR015897">
    <property type="entry name" value="CHK_kinase-like"/>
</dbReference>
<dbReference type="InterPro" id="IPR012877">
    <property type="entry name" value="Dhs-27"/>
</dbReference>
<sequence length="338" mass="38165">MSAAVGNLKWVLSSLLETDRHFVHYTKKAQLSNISATRDGNLFKVCFDFKDKTEYSVALKITQNDVESLFYENYSISSEFPMPRYLGHLKNVLLAQHVDTFGVKQEPYIGLKEHQVYNLTAHLADLHGFHLTSPVSETGFLPAKKPITVEEFQTAASKLPNLLSSKDVLLISVYIKFASASKTDLEDVCVHGDFTSANVFWAKDEFGNMSNKTAAVVGWSRVHSGSPTDDLAQLLISCVDPDERLFIQKNAVELYYNSLRSHLKQSDDLMDMFNLSQVLKSFNKSFIDQTLTFVKKLSNFDSNAFKTKGVAEAIKAKLEMRARFALMETMELIKKIEM</sequence>
<gene>
    <name evidence="2" type="ORF">L596_023196</name>
</gene>